<feature type="domain" description="Alcohol dehydrogenase iron-type/glycerol dehydrogenase GldA" evidence="2">
    <location>
        <begin position="17"/>
        <end position="172"/>
    </location>
</feature>
<evidence type="ECO:0000259" key="3">
    <source>
        <dbReference type="Pfam" id="PF25137"/>
    </source>
</evidence>
<evidence type="ECO:0000313" key="4">
    <source>
        <dbReference type="EMBL" id="ACZ13458.1"/>
    </source>
</evidence>
<dbReference type="InterPro" id="IPR056798">
    <property type="entry name" value="ADH_Fe_C"/>
</dbReference>
<dbReference type="AlphaFoldDB" id="D7PC19"/>
<dbReference type="CDD" id="cd08182">
    <property type="entry name" value="HEPD"/>
    <property type="match status" value="1"/>
</dbReference>
<evidence type="ECO:0000259" key="2">
    <source>
        <dbReference type="Pfam" id="PF00465"/>
    </source>
</evidence>
<dbReference type="Gene3D" id="3.40.50.1970">
    <property type="match status" value="1"/>
</dbReference>
<dbReference type="InterPro" id="IPR001670">
    <property type="entry name" value="ADH_Fe/GldA"/>
</dbReference>
<accession>D7PC19</accession>
<dbReference type="GO" id="GO:0046872">
    <property type="term" value="F:metal ion binding"/>
    <property type="evidence" value="ECO:0007669"/>
    <property type="project" value="InterPro"/>
</dbReference>
<proteinExistence type="predicted"/>
<name>D7PC19_STRLR</name>
<dbReference type="InterPro" id="IPR035873">
    <property type="entry name" value="PhpC"/>
</dbReference>
<dbReference type="PANTHER" id="PTHR11496:SF103">
    <property type="entry name" value="DEHYDROGENASE, PUTATIVE-RELATED"/>
    <property type="match status" value="1"/>
</dbReference>
<dbReference type="Gene3D" id="1.20.1090.10">
    <property type="entry name" value="Dehydroquinate synthase-like - alpha domain"/>
    <property type="match status" value="1"/>
</dbReference>
<dbReference type="PANTHER" id="PTHR11496">
    <property type="entry name" value="ALCOHOL DEHYDROGENASE"/>
    <property type="match status" value="1"/>
</dbReference>
<gene>
    <name evidence="4" type="primary">dhpG</name>
</gene>
<dbReference type="Pfam" id="PF00465">
    <property type="entry name" value="Fe-ADH"/>
    <property type="match status" value="1"/>
</dbReference>
<keyword evidence="1" id="KW-0560">Oxidoreductase</keyword>
<reference evidence="4" key="1">
    <citation type="journal article" date="2010" name="Chem. Biol.">
        <title>Molecular cloning and heterologous expression of the dehydrophos biosynthetic gene cluster.</title>
        <authorList>
            <person name="Circello B.T."/>
            <person name="Eliot A.C."/>
            <person name="Lee J.H."/>
            <person name="van der Donk W.A."/>
            <person name="Metcalf W.W."/>
        </authorList>
    </citation>
    <scope>NUCLEOTIDE SEQUENCE</scope>
    <source>
        <strain evidence="4">NRRL 1510</strain>
    </source>
</reference>
<dbReference type="EMBL" id="GU199252">
    <property type="protein sequence ID" value="ACZ13458.1"/>
    <property type="molecule type" value="Genomic_DNA"/>
</dbReference>
<dbReference type="InterPro" id="IPR039697">
    <property type="entry name" value="Alcohol_dehydrogenase_Fe"/>
</dbReference>
<evidence type="ECO:0000256" key="1">
    <source>
        <dbReference type="ARBA" id="ARBA00023002"/>
    </source>
</evidence>
<dbReference type="GO" id="GO:0004022">
    <property type="term" value="F:alcohol dehydrogenase (NAD+) activity"/>
    <property type="evidence" value="ECO:0007669"/>
    <property type="project" value="TreeGrafter"/>
</dbReference>
<protein>
    <submittedName>
        <fullName evidence="4">Alcohol dehydrogenase</fullName>
    </submittedName>
</protein>
<sequence length="396" mass="41033">MSRPLARGSGPRRDTVLLTGRGSFGRVPGLSEGRRVLVVASSRALLRAPVAAWLPPDAVTFTAFHPNPTVAQGVEAARLRRASGADLVVGIGGGSALDVAKAARVLPGDAGAADEVIAGRRPVPEGVPELLLVPTTAGTGSEVTQFATLYRGHRKVSLDTPAARADVAVVDPELTETCPADLTWTCAFDTLAHAVESLWSVRSTAESREHAVAALRSSLPVLRCAGDLPSPAERDALSRAATLAGQAIDLTRTTAAHALSYPLTAHLGIPHGLACALNLAWLAPLVEAAGPERVTDPRGHAAVREAVGTLRELFGADEQGTDLAGALRALLARRASFPYAGAPDAPYDLLVAEGLSSDRMSGMPVRLERHEARAGLETVLGAGTERKRGTTCATTG</sequence>
<dbReference type="GO" id="GO:0017000">
    <property type="term" value="P:antibiotic biosynthetic process"/>
    <property type="evidence" value="ECO:0007669"/>
    <property type="project" value="InterPro"/>
</dbReference>
<dbReference type="Pfam" id="PF25137">
    <property type="entry name" value="ADH_Fe_C"/>
    <property type="match status" value="1"/>
</dbReference>
<dbReference type="SUPFAM" id="SSF56796">
    <property type="entry name" value="Dehydroquinate synthase-like"/>
    <property type="match status" value="1"/>
</dbReference>
<organism evidence="4">
    <name type="scientific">Streptomyces luridus</name>
    <dbReference type="NCBI Taxonomy" id="67320"/>
    <lineage>
        <taxon>Bacteria</taxon>
        <taxon>Bacillati</taxon>
        <taxon>Actinomycetota</taxon>
        <taxon>Actinomycetes</taxon>
        <taxon>Kitasatosporales</taxon>
        <taxon>Streptomycetaceae</taxon>
        <taxon>Streptomyces</taxon>
    </lineage>
</organism>
<feature type="domain" description="Fe-containing alcohol dehydrogenase-like C-terminal" evidence="3">
    <location>
        <begin position="187"/>
        <end position="294"/>
    </location>
</feature>
<dbReference type="BioCyc" id="MetaCyc:MONOMER-16101"/>